<proteinExistence type="predicted"/>
<gene>
    <name evidence="1" type="ORF">P171DRAFT_426219</name>
</gene>
<dbReference type="AlphaFoldDB" id="A0A9P4PZI7"/>
<evidence type="ECO:0000313" key="1">
    <source>
        <dbReference type="EMBL" id="KAF2451751.1"/>
    </source>
</evidence>
<name>A0A9P4PZI7_9PLEO</name>
<keyword evidence="2" id="KW-1185">Reference proteome</keyword>
<reference evidence="1" key="1">
    <citation type="journal article" date="2020" name="Stud. Mycol.">
        <title>101 Dothideomycetes genomes: a test case for predicting lifestyles and emergence of pathogens.</title>
        <authorList>
            <person name="Haridas S."/>
            <person name="Albert R."/>
            <person name="Binder M."/>
            <person name="Bloem J."/>
            <person name="Labutti K."/>
            <person name="Salamov A."/>
            <person name="Andreopoulos B."/>
            <person name="Baker S."/>
            <person name="Barry K."/>
            <person name="Bills G."/>
            <person name="Bluhm B."/>
            <person name="Cannon C."/>
            <person name="Castanera R."/>
            <person name="Culley D."/>
            <person name="Daum C."/>
            <person name="Ezra D."/>
            <person name="Gonzalez J."/>
            <person name="Henrissat B."/>
            <person name="Kuo A."/>
            <person name="Liang C."/>
            <person name="Lipzen A."/>
            <person name="Lutzoni F."/>
            <person name="Magnuson J."/>
            <person name="Mondo S."/>
            <person name="Nolan M."/>
            <person name="Ohm R."/>
            <person name="Pangilinan J."/>
            <person name="Park H.-J."/>
            <person name="Ramirez L."/>
            <person name="Alfaro M."/>
            <person name="Sun H."/>
            <person name="Tritt A."/>
            <person name="Yoshinaga Y."/>
            <person name="Zwiers L.-H."/>
            <person name="Turgeon B."/>
            <person name="Goodwin S."/>
            <person name="Spatafora J."/>
            <person name="Crous P."/>
            <person name="Grigoriev I."/>
        </authorList>
    </citation>
    <scope>NUCLEOTIDE SEQUENCE</scope>
    <source>
        <strain evidence="1">CBS 690.94</strain>
    </source>
</reference>
<dbReference type="EMBL" id="MU001492">
    <property type="protein sequence ID" value="KAF2451751.1"/>
    <property type="molecule type" value="Genomic_DNA"/>
</dbReference>
<dbReference type="Gene3D" id="3.40.50.1820">
    <property type="entry name" value="alpha/beta hydrolase"/>
    <property type="match status" value="1"/>
</dbReference>
<evidence type="ECO:0000313" key="2">
    <source>
        <dbReference type="Proteomes" id="UP000799764"/>
    </source>
</evidence>
<organism evidence="1 2">
    <name type="scientific">Karstenula rhodostoma CBS 690.94</name>
    <dbReference type="NCBI Taxonomy" id="1392251"/>
    <lineage>
        <taxon>Eukaryota</taxon>
        <taxon>Fungi</taxon>
        <taxon>Dikarya</taxon>
        <taxon>Ascomycota</taxon>
        <taxon>Pezizomycotina</taxon>
        <taxon>Dothideomycetes</taxon>
        <taxon>Pleosporomycetidae</taxon>
        <taxon>Pleosporales</taxon>
        <taxon>Massarineae</taxon>
        <taxon>Didymosphaeriaceae</taxon>
        <taxon>Karstenula</taxon>
    </lineage>
</organism>
<accession>A0A9P4PZI7</accession>
<protein>
    <submittedName>
        <fullName evidence="1">Uncharacterized protein</fullName>
    </submittedName>
</protein>
<dbReference type="InterPro" id="IPR029058">
    <property type="entry name" value="AB_hydrolase_fold"/>
</dbReference>
<dbReference type="Proteomes" id="UP000799764">
    <property type="component" value="Unassembled WGS sequence"/>
</dbReference>
<comment type="caution">
    <text evidence="1">The sequence shown here is derived from an EMBL/GenBank/DDBJ whole genome shotgun (WGS) entry which is preliminary data.</text>
</comment>
<dbReference type="OrthoDB" id="2975078at2759"/>
<sequence>MLTLLVGQNSQGSLVAYKCVNRVSAAARRQIKALVVFGSEERLMDDVQPVPEGIILKNYCVENTTAPDVVCTETLTSGIELPGSVGEVVAQLEETVDSLKDVVTNEEQLKEVATIPGLLVRDLPAALPWIARDVAGGKVRRWMILPPHMIYGLNGMTTDAAAWMASLARS</sequence>